<feature type="region of interest" description="Disordered" evidence="2">
    <location>
        <begin position="27"/>
        <end position="61"/>
    </location>
</feature>
<feature type="coiled-coil region" evidence="1">
    <location>
        <begin position="307"/>
        <end position="405"/>
    </location>
</feature>
<dbReference type="PANTHER" id="PTHR18887">
    <property type="entry name" value="GOLGI-ASSOCIATED PROTEIN GCP360-RELATED"/>
    <property type="match status" value="1"/>
</dbReference>
<feature type="coiled-coil region" evidence="1">
    <location>
        <begin position="500"/>
        <end position="551"/>
    </location>
</feature>
<dbReference type="Proteomes" id="UP001497482">
    <property type="component" value="Chromosome 4"/>
</dbReference>
<evidence type="ECO:0000313" key="3">
    <source>
        <dbReference type="EMBL" id="CAL1603199.1"/>
    </source>
</evidence>
<dbReference type="InterPro" id="IPR026202">
    <property type="entry name" value="GOLGB1"/>
</dbReference>
<keyword evidence="1" id="KW-0175">Coiled coil</keyword>
<feature type="region of interest" description="Disordered" evidence="2">
    <location>
        <begin position="424"/>
        <end position="444"/>
    </location>
</feature>
<reference evidence="3 4" key="1">
    <citation type="submission" date="2024-04" db="EMBL/GenBank/DDBJ databases">
        <authorList>
            <person name="Waldvogel A.-M."/>
            <person name="Schoenle A."/>
        </authorList>
    </citation>
    <scope>NUCLEOTIDE SEQUENCE [LARGE SCALE GENOMIC DNA]</scope>
</reference>
<name>A0AAV2LRP2_KNICA</name>
<evidence type="ECO:0000313" key="4">
    <source>
        <dbReference type="Proteomes" id="UP001497482"/>
    </source>
</evidence>
<dbReference type="AlphaFoldDB" id="A0AAV2LRP2"/>
<feature type="region of interest" description="Disordered" evidence="2">
    <location>
        <begin position="118"/>
        <end position="142"/>
    </location>
</feature>
<dbReference type="GO" id="GO:0005794">
    <property type="term" value="C:Golgi apparatus"/>
    <property type="evidence" value="ECO:0007669"/>
    <property type="project" value="InterPro"/>
</dbReference>
<dbReference type="PANTHER" id="PTHR18887:SF4">
    <property type="entry name" value="GOLGIN SUBFAMILY B MEMBER 1-LIKE"/>
    <property type="match status" value="1"/>
</dbReference>
<keyword evidence="4" id="KW-1185">Reference proteome</keyword>
<accession>A0AAV2LRP2</accession>
<feature type="compositionally biased region" description="Basic and acidic residues" evidence="2">
    <location>
        <begin position="429"/>
        <end position="444"/>
    </location>
</feature>
<dbReference type="EMBL" id="OZ035826">
    <property type="protein sequence ID" value="CAL1603199.1"/>
    <property type="molecule type" value="Genomic_DNA"/>
</dbReference>
<evidence type="ECO:0000256" key="1">
    <source>
        <dbReference type="SAM" id="Coils"/>
    </source>
</evidence>
<protein>
    <submittedName>
        <fullName evidence="3">Uncharacterized protein</fullName>
    </submittedName>
</protein>
<feature type="coiled-coil region" evidence="1">
    <location>
        <begin position="226"/>
        <end position="253"/>
    </location>
</feature>
<sequence>MYDACAVSGVLVVKSRKSTTRVMLKWLSGDEGTPGSTGSPQPPPPSSPLGAPVDEVSERLSHTEQLVSQLKELIREKDAALKVKDEQLKAEKETCEAKLSKLRLQNKAKVTSLNSQLEELKKSGAPSPTHSKKGESGEQAARGKVVLLKKKVEDLEQALSQRDQELLAKKEEVESWFRRGEEIDQMLAEKDVKLAEKEAYIVHLQTAMGGEQPTAPPTETEDSGSMVDLQNLVQNLTKKIGEMEERYSLLQEQTESFKELLSTEQEEFTKKEEMYKQNIQTFKDILLQKDQQLTEMNQKHEQELFRLAAKSDASADLEQLLKALKQKLHEKEEVLLGKNQVVDVLQGEVDTRDAQIKELMERLKRMQVEQKSLESKMEAERHVMKAQIKDLMDKHQSELKTIQHQTQEEISQSQQDLQRRLLETQAPGRPEEGQPEVARHEEARPDRNIAQLEAKVKEKMEEATKSEAKFLKIKAWSKSRIKQLEDELRKSQAGSVSLDLSSLQAHVSALEAERQENQHKLDQYEELRTINERLMAKLVVYEEQQRSLQADLEQFTKSGMSQVPQAYHRYHRYVTGTTGMSQVPQVPQVCHRYHRHVTGTTGMSQVPQAYHRYHRHVTGTTGTTGMSQGCPELPGGVSWLASGLTNLGGGAGRRAELLEYDVMLPFRALKYWRASLEAASPFFGSCSFTHVLTSPGRTRSSCSRMIASPISSLVCSSGWIQRR</sequence>
<proteinExistence type="predicted"/>
<organism evidence="3 4">
    <name type="scientific">Knipowitschia caucasica</name>
    <name type="common">Caucasian dwarf goby</name>
    <name type="synonym">Pomatoschistus caucasicus</name>
    <dbReference type="NCBI Taxonomy" id="637954"/>
    <lineage>
        <taxon>Eukaryota</taxon>
        <taxon>Metazoa</taxon>
        <taxon>Chordata</taxon>
        <taxon>Craniata</taxon>
        <taxon>Vertebrata</taxon>
        <taxon>Euteleostomi</taxon>
        <taxon>Actinopterygii</taxon>
        <taxon>Neopterygii</taxon>
        <taxon>Teleostei</taxon>
        <taxon>Neoteleostei</taxon>
        <taxon>Acanthomorphata</taxon>
        <taxon>Gobiaria</taxon>
        <taxon>Gobiiformes</taxon>
        <taxon>Gobioidei</taxon>
        <taxon>Gobiidae</taxon>
        <taxon>Gobiinae</taxon>
        <taxon>Knipowitschia</taxon>
    </lineage>
</organism>
<evidence type="ECO:0000256" key="2">
    <source>
        <dbReference type="SAM" id="MobiDB-lite"/>
    </source>
</evidence>
<gene>
    <name evidence="3" type="ORF">KC01_LOCUS30914</name>
</gene>